<feature type="compositionally biased region" description="Basic and acidic residues" evidence="1">
    <location>
        <begin position="114"/>
        <end position="124"/>
    </location>
</feature>
<feature type="compositionally biased region" description="Basic and acidic residues" evidence="1">
    <location>
        <begin position="220"/>
        <end position="231"/>
    </location>
</feature>
<reference evidence="2" key="1">
    <citation type="submission" date="2012-11" db="EMBL/GenBank/DDBJ databases">
        <title>Dependencies among metagenomic species, viruses, plasmids and units of genetic variation.</title>
        <authorList>
            <person name="Nielsen H.B."/>
            <person name="Almeida M."/>
            <person name="Juncker A.S."/>
            <person name="Rasmussen S."/>
            <person name="Li J."/>
            <person name="Sunagawa S."/>
            <person name="Plichta D."/>
            <person name="Gautier L."/>
            <person name="Le Chatelier E."/>
            <person name="Peletier E."/>
            <person name="Bonde I."/>
            <person name="Nielsen T."/>
            <person name="Manichanh C."/>
            <person name="Arumugam M."/>
            <person name="Batto J."/>
            <person name="Santos M.B.Q.D."/>
            <person name="Blom N."/>
            <person name="Borruel N."/>
            <person name="Burgdorf K.S."/>
            <person name="Boumezbeur F."/>
            <person name="Casellas F."/>
            <person name="Dore J."/>
            <person name="Guarner F."/>
            <person name="Hansen T."/>
            <person name="Hildebrand F."/>
            <person name="Kaas R.S."/>
            <person name="Kennedy S."/>
            <person name="Kristiansen K."/>
            <person name="Kultima J.R."/>
            <person name="Leonard P."/>
            <person name="Levenez F."/>
            <person name="Lund O."/>
            <person name="Moumen B."/>
            <person name="Le Paslier D."/>
            <person name="Pons N."/>
            <person name="Pedersen O."/>
            <person name="Prifti E."/>
            <person name="Qin J."/>
            <person name="Raes J."/>
            <person name="Tap J."/>
            <person name="Tims S."/>
            <person name="Ussery D.W."/>
            <person name="Yamada T."/>
            <person name="MetaHit consortium"/>
            <person name="Renault P."/>
            <person name="Sicheritz-Ponten T."/>
            <person name="Bork P."/>
            <person name="Wang J."/>
            <person name="Brunak S."/>
            <person name="Ehrlich S.D."/>
        </authorList>
    </citation>
    <scope>NUCLEOTIDE SEQUENCE [LARGE SCALE GENOMIC DNA]</scope>
</reference>
<accession>R7MY91</accession>
<feature type="region of interest" description="Disordered" evidence="1">
    <location>
        <begin position="114"/>
        <end position="149"/>
    </location>
</feature>
<feature type="region of interest" description="Disordered" evidence="1">
    <location>
        <begin position="17"/>
        <end position="78"/>
    </location>
</feature>
<dbReference type="EMBL" id="CBKE010000146">
    <property type="protein sequence ID" value="CDF04817.1"/>
    <property type="molecule type" value="Genomic_DNA"/>
</dbReference>
<gene>
    <name evidence="2" type="ORF">BN715_00087</name>
</gene>
<evidence type="ECO:0000256" key="1">
    <source>
        <dbReference type="SAM" id="MobiDB-lite"/>
    </source>
</evidence>
<proteinExistence type="predicted"/>
<feature type="compositionally biased region" description="Polar residues" evidence="1">
    <location>
        <begin position="128"/>
        <end position="140"/>
    </location>
</feature>
<dbReference type="Proteomes" id="UP000017908">
    <property type="component" value="Unassembled WGS sequence"/>
</dbReference>
<dbReference type="AlphaFoldDB" id="R7MY91"/>
<sequence length="231" mass="25007">MGDVDAGRTARLFTGPAVDAARSVDDRPEQAEAAEGSQQRADRANSMAVRSAIAPGQDSQDDEINPGQGHGSQRRPEDIRLAQHRNPAVAFVDPDQSVPAIGNWQAQSIVDDAAKDTVRVDQPHKTRQAGQESQTGQHQDTIAHDAPFPPESKFLAILFAPFGQPEDEVLADAQGTEDAAIDPSQEQGQDDDDGDDQEIPSQESRQDLPLRQHGCYDTSKGQDHGPHQEPR</sequence>
<evidence type="ECO:0000313" key="2">
    <source>
        <dbReference type="EMBL" id="CDF04817.1"/>
    </source>
</evidence>
<organism evidence="2">
    <name type="scientific">Megasphaera elsdenii CAG:570</name>
    <dbReference type="NCBI Taxonomy" id="1263087"/>
    <lineage>
        <taxon>Bacteria</taxon>
        <taxon>Bacillati</taxon>
        <taxon>Bacillota</taxon>
        <taxon>Negativicutes</taxon>
        <taxon>Veillonellales</taxon>
        <taxon>Veillonellaceae</taxon>
        <taxon>Megasphaera</taxon>
    </lineage>
</organism>
<feature type="region of interest" description="Disordered" evidence="1">
    <location>
        <begin position="166"/>
        <end position="231"/>
    </location>
</feature>
<protein>
    <submittedName>
        <fullName evidence="2">Uncharacterized protein</fullName>
    </submittedName>
</protein>
<feature type="compositionally biased region" description="Acidic residues" evidence="1">
    <location>
        <begin position="188"/>
        <end position="198"/>
    </location>
</feature>
<name>R7MY91_MEGEL</name>
<comment type="caution">
    <text evidence="2">The sequence shown here is derived from an EMBL/GenBank/DDBJ whole genome shotgun (WGS) entry which is preliminary data.</text>
</comment>